<feature type="domain" description="AB hydrolase-1" evidence="2">
    <location>
        <begin position="40"/>
        <end position="289"/>
    </location>
</feature>
<dbReference type="InterPro" id="IPR000073">
    <property type="entry name" value="AB_hydrolase_1"/>
</dbReference>
<dbReference type="RefSeq" id="WP_130916586.1">
    <property type="nucleotide sequence ID" value="NZ_LR215973.1"/>
</dbReference>
<dbReference type="GO" id="GO:0018786">
    <property type="term" value="F:haloalkane dehalogenase activity"/>
    <property type="evidence" value="ECO:0007669"/>
    <property type="project" value="UniProtKB-EC"/>
</dbReference>
<name>A0A4U8VVW8_9NOCA</name>
<dbReference type="EMBL" id="LR215973">
    <property type="protein sequence ID" value="VFA97786.1"/>
    <property type="molecule type" value="Genomic_DNA"/>
</dbReference>
<dbReference type="GO" id="GO:0004301">
    <property type="term" value="F:epoxide hydrolase activity"/>
    <property type="evidence" value="ECO:0007669"/>
    <property type="project" value="TreeGrafter"/>
</dbReference>
<protein>
    <submittedName>
        <fullName evidence="3">Haloalkane dehalogenase</fullName>
        <ecNumber evidence="3">3.8.1.5</ecNumber>
    </submittedName>
</protein>
<dbReference type="EC" id="3.8.1.5" evidence="3"/>
<accession>A0A4U8VVW8</accession>
<evidence type="ECO:0000313" key="3">
    <source>
        <dbReference type="EMBL" id="VFA97786.1"/>
    </source>
</evidence>
<dbReference type="Pfam" id="PF00561">
    <property type="entry name" value="Abhydrolase_1"/>
    <property type="match status" value="1"/>
</dbReference>
<evidence type="ECO:0000256" key="1">
    <source>
        <dbReference type="ARBA" id="ARBA00022801"/>
    </source>
</evidence>
<dbReference type="AlphaFoldDB" id="A0A4U8VVW8"/>
<dbReference type="Proteomes" id="UP000290439">
    <property type="component" value="Chromosome"/>
</dbReference>
<organism evidence="3 4">
    <name type="scientific">Nocardia cyriacigeorgica</name>
    <dbReference type="NCBI Taxonomy" id="135487"/>
    <lineage>
        <taxon>Bacteria</taxon>
        <taxon>Bacillati</taxon>
        <taxon>Actinomycetota</taxon>
        <taxon>Actinomycetes</taxon>
        <taxon>Mycobacteriales</taxon>
        <taxon>Nocardiaceae</taxon>
        <taxon>Nocardia</taxon>
    </lineage>
</organism>
<dbReference type="SUPFAM" id="SSF53474">
    <property type="entry name" value="alpha/beta-Hydrolases"/>
    <property type="match status" value="1"/>
</dbReference>
<dbReference type="InterPro" id="IPR051340">
    <property type="entry name" value="Haloalkane_dehalogenase"/>
</dbReference>
<proteinExistence type="predicted"/>
<dbReference type="Gene3D" id="3.40.50.1820">
    <property type="entry name" value="alpha/beta hydrolase"/>
    <property type="match status" value="1"/>
</dbReference>
<keyword evidence="1 3" id="KW-0378">Hydrolase</keyword>
<dbReference type="InterPro" id="IPR000639">
    <property type="entry name" value="Epox_hydrolase-like"/>
</dbReference>
<evidence type="ECO:0000259" key="2">
    <source>
        <dbReference type="Pfam" id="PF00561"/>
    </source>
</evidence>
<dbReference type="PANTHER" id="PTHR42977">
    <property type="entry name" value="HYDROLASE-RELATED"/>
    <property type="match status" value="1"/>
</dbReference>
<dbReference type="InterPro" id="IPR029058">
    <property type="entry name" value="AB_hydrolase_fold"/>
</dbReference>
<evidence type="ECO:0000313" key="4">
    <source>
        <dbReference type="Proteomes" id="UP000290439"/>
    </source>
</evidence>
<dbReference type="PANTHER" id="PTHR42977:SF3">
    <property type="entry name" value="AB HYDROLASE-1 DOMAIN-CONTAINING PROTEIN"/>
    <property type="match status" value="1"/>
</dbReference>
<dbReference type="PRINTS" id="PR00412">
    <property type="entry name" value="EPOXHYDRLASE"/>
</dbReference>
<reference evidence="3 4" key="1">
    <citation type="submission" date="2019-02" db="EMBL/GenBank/DDBJ databases">
        <authorList>
            <consortium name="Pathogen Informatics"/>
        </authorList>
    </citation>
    <scope>NUCLEOTIDE SEQUENCE [LARGE SCALE GENOMIC DNA]</scope>
    <source>
        <strain evidence="3 4">3012STDY6756504</strain>
    </source>
</reference>
<sequence length="313" mass="35564">MRAQEIDWTFGGLWPYEPRWFDGSDGRMHYIDEGPRTGRPVILLHGNPTWGFLYRNFIPPLVAAGYRVIVPDNLGFGRSDKPGRASLYRVAEHIRRMDELLESLDLHDATVVPQDWGGPIGLAWAVAHPERVSGLFILNTAAHNPREKWRIPLPLKMFRARGLGEILVKGFNLFHHAFLFRAGLARPERMTPELKAAYLAPHPRWSTRAGVLEFPREIPTGPTGSWEQLGRGLETGLAREFRTRPVTIVWAMKDISFREDTLTNMWLDTFPDADVVRLPDAGHYLQEDAYEEIVPELLGFLAAQRPVAGDTDQ</sequence>
<dbReference type="PRINTS" id="PR00111">
    <property type="entry name" value="ABHYDROLASE"/>
</dbReference>
<gene>
    <name evidence="3" type="primary">dhmA_2</name>
    <name evidence="3" type="ORF">NCTC10797_01551</name>
</gene>